<evidence type="ECO:0000256" key="1">
    <source>
        <dbReference type="ARBA" id="ARBA00005752"/>
    </source>
</evidence>
<evidence type="ECO:0000256" key="2">
    <source>
        <dbReference type="ARBA" id="ARBA00022741"/>
    </source>
</evidence>
<dbReference type="RefSeq" id="WP_343777909.1">
    <property type="nucleotide sequence ID" value="NZ_BAAADQ010000006.1"/>
</dbReference>
<dbReference type="InterPro" id="IPR001962">
    <property type="entry name" value="Asn_synthase"/>
</dbReference>
<reference evidence="9 11" key="3">
    <citation type="submission" date="2024-06" db="EMBL/GenBank/DDBJ databases">
        <title>Halorubrum miltondacostae sp. nov., a potential PHA producer isolated from an inland solar saltern in Rio Maior, Portugal.</title>
        <authorList>
            <person name="Albuquerque L."/>
            <person name="Viver T."/>
            <person name="Barroso C."/>
            <person name="Claudino R."/>
            <person name="Galvan M."/>
            <person name="Simoes G."/>
            <person name="Lobo Da Cunha A."/>
            <person name="Egas C."/>
        </authorList>
    </citation>
    <scope>NUCLEOTIDE SEQUENCE [LARGE SCALE GENOMIC DNA]</scope>
    <source>
        <strain evidence="9 11">DSM 18646</strain>
    </source>
</reference>
<dbReference type="InterPro" id="IPR033738">
    <property type="entry name" value="AsnB_N"/>
</dbReference>
<dbReference type="SUPFAM" id="SSF52402">
    <property type="entry name" value="Adenine nucleotide alpha hydrolases-like"/>
    <property type="match status" value="1"/>
</dbReference>
<gene>
    <name evidence="9" type="ORF">ABNG02_14350</name>
    <name evidence="8" type="ORF">GCM10008994_14580</name>
</gene>
<dbReference type="InterPro" id="IPR014729">
    <property type="entry name" value="Rossmann-like_a/b/a_fold"/>
</dbReference>
<proteinExistence type="inferred from homology"/>
<dbReference type="PIRSF" id="PIRSF001589">
    <property type="entry name" value="Asn_synthetase_glu-h"/>
    <property type="match status" value="1"/>
</dbReference>
<evidence type="ECO:0000313" key="11">
    <source>
        <dbReference type="Proteomes" id="UP001567571"/>
    </source>
</evidence>
<evidence type="ECO:0000256" key="5">
    <source>
        <dbReference type="PIRNR" id="PIRNR001589"/>
    </source>
</evidence>
<evidence type="ECO:0000256" key="3">
    <source>
        <dbReference type="ARBA" id="ARBA00022840"/>
    </source>
</evidence>
<keyword evidence="2 5" id="KW-0547">Nucleotide-binding</keyword>
<evidence type="ECO:0000259" key="7">
    <source>
        <dbReference type="PROSITE" id="PS51278"/>
    </source>
</evidence>
<comment type="similarity">
    <text evidence="1">Belongs to the asparagine synthetase family.</text>
</comment>
<keyword evidence="11" id="KW-1185">Reference proteome</keyword>
<evidence type="ECO:0000256" key="6">
    <source>
        <dbReference type="PIRSR" id="PIRSR001589-2"/>
    </source>
</evidence>
<dbReference type="PROSITE" id="PS51278">
    <property type="entry name" value="GATASE_TYPE_2"/>
    <property type="match status" value="1"/>
</dbReference>
<organism evidence="8 10">
    <name type="scientific">Halorubrum ejinorense</name>
    <dbReference type="NCBI Taxonomy" id="425309"/>
    <lineage>
        <taxon>Archaea</taxon>
        <taxon>Methanobacteriati</taxon>
        <taxon>Methanobacteriota</taxon>
        <taxon>Stenosarchaea group</taxon>
        <taxon>Halobacteria</taxon>
        <taxon>Halobacteriales</taxon>
        <taxon>Haloferacaceae</taxon>
        <taxon>Halorubrum</taxon>
    </lineage>
</organism>
<dbReference type="Pfam" id="PF13537">
    <property type="entry name" value="GATase_7"/>
    <property type="match status" value="1"/>
</dbReference>
<evidence type="ECO:0000313" key="10">
    <source>
        <dbReference type="Proteomes" id="UP001501425"/>
    </source>
</evidence>
<dbReference type="PANTHER" id="PTHR43284:SF1">
    <property type="entry name" value="ASPARAGINE SYNTHETASE"/>
    <property type="match status" value="1"/>
</dbReference>
<sequence length="637" mass="71988">MSGFVALFDRGGGEYAPDDLRTMLSTISHRGPDGSGAWYDDGVALGHQQLQSTPESRFDDQPYRDGSLTVAGDVRLDNRAELFETLDITDERGQVPDSHLLLAAYRRWGTRCSEHLIGSFAFVIWDANDGVAFCARDRFGVKPFYVYPGDEVFAAASEMKALLALPFVSPAVDEVKIGDFLEGTFHDKERAYYQSLRRLPPAHATTVRTDSVDEWQYWDLDPTRTVTLESDAAYERRFRELFEQAVDCRLRSSGTVGTSLSGGLDSSSITVTTRELLSTQEPLHTFSNVYDEIPSADEREFIESVTTKPGFSPHYVFLDDVGLFEDREQMFDHYDLPPHDTMHHAIWERVKRADREGVDVLLEGALGDSATGYGLGLFAELLRTGRWRHLRRETRAMAEMLDVAPHRVLFHHAVKPLVPDAVRHVYSRFHGYGGVYEPDNPTLDPEFVDRVALQDRLRDAGDEGSVLRETARRRQRRSLLYGMIPASLETTDLAFAAFGLEPRYPFTDKRLVEFSLAMPPSQQLSDGWTRSIVRRSLSDILPEKIRTRQWKTDMSEAVENSLSLERADLERAIADPTELEPYLNTTELQAAFSRFPDEADTHDVRALFRMLSLTNWLETLGDVDSKTSHGPPVTPHG</sequence>
<dbReference type="InterPro" id="IPR029055">
    <property type="entry name" value="Ntn_hydrolases_N"/>
</dbReference>
<dbReference type="Gene3D" id="3.60.20.10">
    <property type="entry name" value="Glutamine Phosphoribosylpyrophosphate, subunit 1, domain 1"/>
    <property type="match status" value="1"/>
</dbReference>
<evidence type="ECO:0000313" key="8">
    <source>
        <dbReference type="EMBL" id="GAA0540579.1"/>
    </source>
</evidence>
<dbReference type="InterPro" id="IPR006426">
    <property type="entry name" value="Asn_synth_AEB"/>
</dbReference>
<dbReference type="AlphaFoldDB" id="A0AAV3SRD4"/>
<dbReference type="Gene3D" id="3.40.50.620">
    <property type="entry name" value="HUPs"/>
    <property type="match status" value="1"/>
</dbReference>
<dbReference type="EC" id="6.3.5.4" evidence="5"/>
<comment type="catalytic activity">
    <reaction evidence="5">
        <text>L-aspartate + L-glutamine + ATP + H2O = L-asparagine + L-glutamate + AMP + diphosphate + H(+)</text>
        <dbReference type="Rhea" id="RHEA:12228"/>
        <dbReference type="ChEBI" id="CHEBI:15377"/>
        <dbReference type="ChEBI" id="CHEBI:15378"/>
        <dbReference type="ChEBI" id="CHEBI:29985"/>
        <dbReference type="ChEBI" id="CHEBI:29991"/>
        <dbReference type="ChEBI" id="CHEBI:30616"/>
        <dbReference type="ChEBI" id="CHEBI:33019"/>
        <dbReference type="ChEBI" id="CHEBI:58048"/>
        <dbReference type="ChEBI" id="CHEBI:58359"/>
        <dbReference type="ChEBI" id="CHEBI:456215"/>
        <dbReference type="EC" id="6.3.5.4"/>
    </reaction>
</comment>
<evidence type="ECO:0000256" key="4">
    <source>
        <dbReference type="ARBA" id="ARBA00022962"/>
    </source>
</evidence>
<dbReference type="InterPro" id="IPR017932">
    <property type="entry name" value="GATase_2_dom"/>
</dbReference>
<dbReference type="Proteomes" id="UP001501425">
    <property type="component" value="Unassembled WGS sequence"/>
</dbReference>
<dbReference type="EMBL" id="JBEDNW010000008">
    <property type="protein sequence ID" value="MEZ3168502.1"/>
    <property type="molecule type" value="Genomic_DNA"/>
</dbReference>
<name>A0AAV3SRD4_9EURY</name>
<feature type="domain" description="Glutamine amidotransferase type-2" evidence="7">
    <location>
        <begin position="2"/>
        <end position="210"/>
    </location>
</feature>
<reference evidence="8" key="1">
    <citation type="journal article" date="2014" name="Int. J. Syst. Evol. Microbiol.">
        <title>Complete genome sequence of Corynebacterium casei LMG S-19264T (=DSM 44701T), isolated from a smear-ripened cheese.</title>
        <authorList>
            <consortium name="US DOE Joint Genome Institute (JGI-PGF)"/>
            <person name="Walter F."/>
            <person name="Albersmeier A."/>
            <person name="Kalinowski J."/>
            <person name="Ruckert C."/>
        </authorList>
    </citation>
    <scope>NUCLEOTIDE SEQUENCE</scope>
    <source>
        <strain evidence="8">JCM 14265</strain>
    </source>
</reference>
<dbReference type="Pfam" id="PF00733">
    <property type="entry name" value="Asn_synthase"/>
    <property type="match status" value="1"/>
</dbReference>
<dbReference type="GO" id="GO:0004066">
    <property type="term" value="F:asparagine synthase (glutamine-hydrolyzing) activity"/>
    <property type="evidence" value="ECO:0007669"/>
    <property type="project" value="UniProtKB-EC"/>
</dbReference>
<dbReference type="CDD" id="cd00712">
    <property type="entry name" value="AsnB"/>
    <property type="match status" value="1"/>
</dbReference>
<dbReference type="InterPro" id="IPR051786">
    <property type="entry name" value="ASN_synthetase/amidase"/>
</dbReference>
<dbReference type="EMBL" id="BAAADQ010000006">
    <property type="protein sequence ID" value="GAA0540579.1"/>
    <property type="molecule type" value="Genomic_DNA"/>
</dbReference>
<dbReference type="PANTHER" id="PTHR43284">
    <property type="entry name" value="ASPARAGINE SYNTHETASE (GLUTAMINE-HYDROLYZING)"/>
    <property type="match status" value="1"/>
</dbReference>
<dbReference type="SUPFAM" id="SSF56235">
    <property type="entry name" value="N-terminal nucleophile aminohydrolases (Ntn hydrolases)"/>
    <property type="match status" value="1"/>
</dbReference>
<feature type="binding site" evidence="6">
    <location>
        <position position="97"/>
    </location>
    <ligand>
        <name>L-glutamine</name>
        <dbReference type="ChEBI" id="CHEBI:58359"/>
    </ligand>
</feature>
<protein>
    <recommendedName>
        <fullName evidence="5">Putative asparagine synthetase [glutamine-hydrolyzing]</fullName>
        <ecNumber evidence="5">6.3.5.4</ecNumber>
    </recommendedName>
</protein>
<dbReference type="GO" id="GO:0005524">
    <property type="term" value="F:ATP binding"/>
    <property type="evidence" value="ECO:0007669"/>
    <property type="project" value="UniProtKB-KW"/>
</dbReference>
<comment type="caution">
    <text evidence="8">The sequence shown here is derived from an EMBL/GenBank/DDBJ whole genome shotgun (WGS) entry which is preliminary data.</text>
</comment>
<keyword evidence="3 5" id="KW-0067">ATP-binding</keyword>
<dbReference type="Proteomes" id="UP001567571">
    <property type="component" value="Unassembled WGS sequence"/>
</dbReference>
<evidence type="ECO:0000313" key="9">
    <source>
        <dbReference type="EMBL" id="MEZ3168502.1"/>
    </source>
</evidence>
<dbReference type="GO" id="GO:0006529">
    <property type="term" value="P:asparagine biosynthetic process"/>
    <property type="evidence" value="ECO:0007669"/>
    <property type="project" value="InterPro"/>
</dbReference>
<accession>A0AAV3SRD4</accession>
<keyword evidence="4" id="KW-0315">Glutamine amidotransferase</keyword>
<reference evidence="8" key="2">
    <citation type="submission" date="2023-12" db="EMBL/GenBank/DDBJ databases">
        <authorList>
            <person name="Sun Q."/>
            <person name="Inoue M."/>
        </authorList>
    </citation>
    <scope>NUCLEOTIDE SEQUENCE</scope>
    <source>
        <strain evidence="8">JCM 14265</strain>
    </source>
</reference>